<feature type="transmembrane region" description="Helical" evidence="9">
    <location>
        <begin position="64"/>
        <end position="87"/>
    </location>
</feature>
<gene>
    <name evidence="10" type="ORF">FRY98_03000</name>
</gene>
<dbReference type="AlphaFoldDB" id="A0A5D0D1V0"/>
<dbReference type="OrthoDB" id="5241629at2"/>
<evidence type="ECO:0000256" key="2">
    <source>
        <dbReference type="ARBA" id="ARBA00022475"/>
    </source>
</evidence>
<feature type="compositionally biased region" description="Basic and acidic residues" evidence="8">
    <location>
        <begin position="152"/>
        <end position="164"/>
    </location>
</feature>
<dbReference type="GO" id="GO:0015153">
    <property type="term" value="F:rhamnose transmembrane transporter activity"/>
    <property type="evidence" value="ECO:0007669"/>
    <property type="project" value="InterPro"/>
</dbReference>
<keyword evidence="7 9" id="KW-0472">Membrane</keyword>
<evidence type="ECO:0000256" key="1">
    <source>
        <dbReference type="ARBA" id="ARBA00022448"/>
    </source>
</evidence>
<feature type="transmembrane region" description="Helical" evidence="9">
    <location>
        <begin position="320"/>
        <end position="341"/>
    </location>
</feature>
<evidence type="ECO:0000256" key="5">
    <source>
        <dbReference type="ARBA" id="ARBA00022847"/>
    </source>
</evidence>
<feature type="transmembrane region" description="Helical" evidence="9">
    <location>
        <begin position="281"/>
        <end position="300"/>
    </location>
</feature>
<name>A0A5D0D1V0_9BACL</name>
<keyword evidence="11" id="KW-1185">Reference proteome</keyword>
<dbReference type="Proteomes" id="UP000325218">
    <property type="component" value="Unassembled WGS sequence"/>
</dbReference>
<dbReference type="Pfam" id="PF06379">
    <property type="entry name" value="RhaT"/>
    <property type="match status" value="1"/>
</dbReference>
<keyword evidence="3" id="KW-0997">Cell inner membrane</keyword>
<dbReference type="RefSeq" id="WP_148450259.1">
    <property type="nucleotide sequence ID" value="NZ_VSDO01000001.1"/>
</dbReference>
<evidence type="ECO:0000256" key="7">
    <source>
        <dbReference type="ARBA" id="ARBA00023136"/>
    </source>
</evidence>
<evidence type="ECO:0000256" key="3">
    <source>
        <dbReference type="ARBA" id="ARBA00022519"/>
    </source>
</evidence>
<feature type="transmembrane region" description="Helical" evidence="9">
    <location>
        <begin position="178"/>
        <end position="197"/>
    </location>
</feature>
<keyword evidence="2" id="KW-1003">Cell membrane</keyword>
<protein>
    <submittedName>
        <fullName evidence="10">Rhamnose/proton symporter RhaT</fullName>
    </submittedName>
</protein>
<feature type="transmembrane region" description="Helical" evidence="9">
    <location>
        <begin position="257"/>
        <end position="275"/>
    </location>
</feature>
<dbReference type="GO" id="GO:0015293">
    <property type="term" value="F:symporter activity"/>
    <property type="evidence" value="ECO:0007669"/>
    <property type="project" value="UniProtKB-KW"/>
</dbReference>
<dbReference type="InterPro" id="IPR004673">
    <property type="entry name" value="L-rhamnose-proton_sym_RhaT"/>
</dbReference>
<reference evidence="10 11" key="1">
    <citation type="submission" date="2019-08" db="EMBL/GenBank/DDBJ databases">
        <title>Genome sequencing of Paenibacillus faecis DSM 23593(T).</title>
        <authorList>
            <person name="Kook J.-K."/>
            <person name="Park S.-N."/>
            <person name="Lim Y.K."/>
        </authorList>
    </citation>
    <scope>NUCLEOTIDE SEQUENCE [LARGE SCALE GENOMIC DNA]</scope>
    <source>
        <strain evidence="10 11">DSM 23593</strain>
    </source>
</reference>
<keyword evidence="4 9" id="KW-0812">Transmembrane</keyword>
<evidence type="ECO:0000256" key="9">
    <source>
        <dbReference type="SAM" id="Phobius"/>
    </source>
</evidence>
<evidence type="ECO:0000313" key="11">
    <source>
        <dbReference type="Proteomes" id="UP000325218"/>
    </source>
</evidence>
<keyword evidence="1" id="KW-0813">Transport</keyword>
<feature type="transmembrane region" description="Helical" evidence="9">
    <location>
        <begin position="217"/>
        <end position="237"/>
    </location>
</feature>
<evidence type="ECO:0000256" key="6">
    <source>
        <dbReference type="ARBA" id="ARBA00022989"/>
    </source>
</evidence>
<keyword evidence="5" id="KW-0769">Symport</keyword>
<dbReference type="EMBL" id="VSDO01000001">
    <property type="protein sequence ID" value="TYA14665.1"/>
    <property type="molecule type" value="Genomic_DNA"/>
</dbReference>
<feature type="transmembrane region" description="Helical" evidence="9">
    <location>
        <begin position="127"/>
        <end position="149"/>
    </location>
</feature>
<comment type="caution">
    <text evidence="10">The sequence shown here is derived from an EMBL/GenBank/DDBJ whole genome shotgun (WGS) entry which is preliminary data.</text>
</comment>
<evidence type="ECO:0000313" key="10">
    <source>
        <dbReference type="EMBL" id="TYA14665.1"/>
    </source>
</evidence>
<evidence type="ECO:0000256" key="4">
    <source>
        <dbReference type="ARBA" id="ARBA00022692"/>
    </source>
</evidence>
<feature type="region of interest" description="Disordered" evidence="8">
    <location>
        <begin position="152"/>
        <end position="172"/>
    </location>
</feature>
<sequence>MIYGFLLLLAASLFQGSFGLGMKKYQPFSWEAFWVVFSVIGILLIPVGWTWLEVPAFMDYVRQTPAQVLLIASFCGLLWGISSILFGKAVDTIGVSLTYGINMGISASLGSLIPLLIFGNIPPARSFTLLLIGMAVMLAGVVVITKAGLDKDKSGKTQQSERHSGQGGMQGKGLSKGLLMASFAGLGSAAMNIGFSYANQTLDIAARHGVSEVSASLIPWVITLSGGFVANFAYALYKLIKNRSYRDYASAGSGKAYLKAIVTSFVWFFALGFYAKATVMLGPIGSSVGWLAFNGLALIVSNAWGLKDGEWKGFARPKKWLLAGNAILIVSWIVVGISNSLA</sequence>
<keyword evidence="6 9" id="KW-1133">Transmembrane helix</keyword>
<accession>A0A5D0D1V0</accession>
<evidence type="ECO:0000256" key="8">
    <source>
        <dbReference type="SAM" id="MobiDB-lite"/>
    </source>
</evidence>
<dbReference type="GO" id="GO:0016020">
    <property type="term" value="C:membrane"/>
    <property type="evidence" value="ECO:0007669"/>
    <property type="project" value="InterPro"/>
</dbReference>
<proteinExistence type="predicted"/>
<feature type="transmembrane region" description="Helical" evidence="9">
    <location>
        <begin position="99"/>
        <end position="121"/>
    </location>
</feature>
<feature type="transmembrane region" description="Helical" evidence="9">
    <location>
        <begin position="6"/>
        <end position="22"/>
    </location>
</feature>
<organism evidence="10 11">
    <name type="scientific">Paenibacillus faecis</name>
    <dbReference type="NCBI Taxonomy" id="862114"/>
    <lineage>
        <taxon>Bacteria</taxon>
        <taxon>Bacillati</taxon>
        <taxon>Bacillota</taxon>
        <taxon>Bacilli</taxon>
        <taxon>Bacillales</taxon>
        <taxon>Paenibacillaceae</taxon>
        <taxon>Paenibacillus</taxon>
    </lineage>
</organism>
<feature type="transmembrane region" description="Helical" evidence="9">
    <location>
        <begin position="34"/>
        <end position="52"/>
    </location>
</feature>